<proteinExistence type="predicted"/>
<protein>
    <submittedName>
        <fullName evidence="2">Uncharacterized protein</fullName>
    </submittedName>
</protein>
<dbReference type="EMBL" id="FTMI01000001">
    <property type="protein sequence ID" value="SIP91612.1"/>
    <property type="molecule type" value="Genomic_DNA"/>
</dbReference>
<reference evidence="3" key="1">
    <citation type="submission" date="2017-01" db="EMBL/GenBank/DDBJ databases">
        <authorList>
            <person name="Varghese N."/>
            <person name="Submissions S."/>
        </authorList>
    </citation>
    <scope>NUCLEOTIDE SEQUENCE [LARGE SCALE GENOMIC DNA]</scope>
    <source>
        <strain evidence="3">3bp</strain>
    </source>
</reference>
<keyword evidence="3" id="KW-1185">Reference proteome</keyword>
<sequence>MIPLASGAHSVASVVLELLGWVSAAVTRVPGRIGALAAEVRETAAGWGLPVGEVTDLYADFPVRLALAVGAVALVCAVVALVHGLRQRPGAAGTEGDTGRVTGS</sequence>
<feature type="transmembrane region" description="Helical" evidence="1">
    <location>
        <begin position="61"/>
        <end position="82"/>
    </location>
</feature>
<dbReference type="AlphaFoldDB" id="A0A1N6NHW0"/>
<gene>
    <name evidence="2" type="ORF">SAMN05518682_0487</name>
</gene>
<keyword evidence="1" id="KW-0812">Transmembrane</keyword>
<accession>A0A1N6NHW0</accession>
<organism evidence="2 3">
    <name type="scientific">Cellulosimicrobium aquatile</name>
    <dbReference type="NCBI Taxonomy" id="1612203"/>
    <lineage>
        <taxon>Bacteria</taxon>
        <taxon>Bacillati</taxon>
        <taxon>Actinomycetota</taxon>
        <taxon>Actinomycetes</taxon>
        <taxon>Micrococcales</taxon>
        <taxon>Promicromonosporaceae</taxon>
        <taxon>Cellulosimicrobium</taxon>
    </lineage>
</organism>
<evidence type="ECO:0000256" key="1">
    <source>
        <dbReference type="SAM" id="Phobius"/>
    </source>
</evidence>
<evidence type="ECO:0000313" key="2">
    <source>
        <dbReference type="EMBL" id="SIP91612.1"/>
    </source>
</evidence>
<keyword evidence="1" id="KW-0472">Membrane</keyword>
<name>A0A1N6NHW0_9MICO</name>
<dbReference type="RefSeq" id="WP_076403636.1">
    <property type="nucleotide sequence ID" value="NZ_FTMI01000001.1"/>
</dbReference>
<keyword evidence="1" id="KW-1133">Transmembrane helix</keyword>
<evidence type="ECO:0000313" key="3">
    <source>
        <dbReference type="Proteomes" id="UP000186235"/>
    </source>
</evidence>
<dbReference type="Proteomes" id="UP000186235">
    <property type="component" value="Unassembled WGS sequence"/>
</dbReference>